<feature type="signal peptide" evidence="1">
    <location>
        <begin position="1"/>
        <end position="17"/>
    </location>
</feature>
<dbReference type="OrthoDB" id="3532195at2759"/>
<keyword evidence="1" id="KW-0732">Signal</keyword>
<protein>
    <submittedName>
        <fullName evidence="2">Uncharacterized protein</fullName>
    </submittedName>
</protein>
<organism evidence="2 3">
    <name type="scientific">Sclerotinia nivalis</name>
    <dbReference type="NCBI Taxonomy" id="352851"/>
    <lineage>
        <taxon>Eukaryota</taxon>
        <taxon>Fungi</taxon>
        <taxon>Dikarya</taxon>
        <taxon>Ascomycota</taxon>
        <taxon>Pezizomycotina</taxon>
        <taxon>Leotiomycetes</taxon>
        <taxon>Helotiales</taxon>
        <taxon>Sclerotiniaceae</taxon>
        <taxon>Sclerotinia</taxon>
    </lineage>
</organism>
<sequence>MLKIWLLFELVPVLVSGYISDIRPSMTAPPRIDLRAYRAIVPTSTGQIGINPVESDLGDADTYIGAIYGTDTQYIFLVNETSTQWVATDPSYLSVTTINPTNTSTVQVVVATATADGNEQHAGDISMILPEKFVESMKDSFTAAAQTCNAVTAKRFRRNPYLSRRQAADDDTADGGLFDQFITPSTWQDIEMGLSPGATVALKQGLANLATAQLRKTLVWLAAYAAASQVVTAGVVYSAGGKIDGLIGKLNFPKTGLLKAGSSSTATTSSDDCASTATKGPDSPLCNEDVCQGNNGLCAVNPNKNCPCLSIIPDVDSPQSFDLYFLNWQQTMLMSINATAYDPTTTSSTTTTTNCSFQTSSYNKAPPGSSIIMTSAVVCNCNGEEQISSKYAVSGTNTTSWCGNATPVPSGYTRASVSAGLPVSTTMSIPCSIVTTSYPKTLASSSTSMVSAVICQCAFGNLVQPGYAVSGKSTTSWCHSTTSVPAGFTKLSVSNGFPIPLPTTSSTTSSASTASPSPNKEVILIWSYPPKTGVATYDAYLVALGYNHDMSTDCTEVVGLDNSLIPLLANVPDPSYLATTTVKGKVTTTETRVENMPSGRPNGGVERRAPGTLGKFEGYDCTYEEQKLFDGSVVCGDKTWKCHPPNADEEEAITPNFGACDDIKIVRPLVMICPVNLGSG</sequence>
<name>A0A9X0AAI8_9HELO</name>
<accession>A0A9X0AAI8</accession>
<evidence type="ECO:0000256" key="1">
    <source>
        <dbReference type="SAM" id="SignalP"/>
    </source>
</evidence>
<evidence type="ECO:0000313" key="3">
    <source>
        <dbReference type="Proteomes" id="UP001152300"/>
    </source>
</evidence>
<dbReference type="AlphaFoldDB" id="A0A9X0AAI8"/>
<reference evidence="2" key="1">
    <citation type="submission" date="2022-11" db="EMBL/GenBank/DDBJ databases">
        <title>Genome Resource of Sclerotinia nivalis Strain SnTB1, a Plant Pathogen Isolated from American Ginseng.</title>
        <authorList>
            <person name="Fan S."/>
        </authorList>
    </citation>
    <scope>NUCLEOTIDE SEQUENCE</scope>
    <source>
        <strain evidence="2">SnTB1</strain>
    </source>
</reference>
<dbReference type="Proteomes" id="UP001152300">
    <property type="component" value="Unassembled WGS sequence"/>
</dbReference>
<comment type="caution">
    <text evidence="2">The sequence shown here is derived from an EMBL/GenBank/DDBJ whole genome shotgun (WGS) entry which is preliminary data.</text>
</comment>
<gene>
    <name evidence="2" type="ORF">OCU04_012250</name>
</gene>
<proteinExistence type="predicted"/>
<keyword evidence="3" id="KW-1185">Reference proteome</keyword>
<feature type="chain" id="PRO_5040995975" evidence="1">
    <location>
        <begin position="18"/>
        <end position="680"/>
    </location>
</feature>
<evidence type="ECO:0000313" key="2">
    <source>
        <dbReference type="EMBL" id="KAJ8059285.1"/>
    </source>
</evidence>
<dbReference type="EMBL" id="JAPEIS010000015">
    <property type="protein sequence ID" value="KAJ8059285.1"/>
    <property type="molecule type" value="Genomic_DNA"/>
</dbReference>